<organism evidence="1 2">
    <name type="scientific">Variovorax boronicumulans</name>
    <dbReference type="NCBI Taxonomy" id="436515"/>
    <lineage>
        <taxon>Bacteria</taxon>
        <taxon>Pseudomonadati</taxon>
        <taxon>Pseudomonadota</taxon>
        <taxon>Betaproteobacteria</taxon>
        <taxon>Burkholderiales</taxon>
        <taxon>Comamonadaceae</taxon>
        <taxon>Variovorax</taxon>
    </lineage>
</organism>
<evidence type="ECO:0000313" key="2">
    <source>
        <dbReference type="Proteomes" id="UP001242045"/>
    </source>
</evidence>
<dbReference type="AlphaFoldDB" id="A0AAW8D1R4"/>
<proteinExistence type="predicted"/>
<evidence type="ECO:0000313" key="1">
    <source>
        <dbReference type="EMBL" id="MDP9896392.1"/>
    </source>
</evidence>
<sequence length="176" mass="19406">MASVTPLVRIGLEKACKTFSASAQGLGFAGTKKMFWTRRRPHTVEFVHFHRSGSSYPAISATVEIQVHFGIRVLNDTFAAAALNGPFSDPDKLREGRYHLHFNAETGSTCERCVDDLERFLKEQGEPWFRQFASPDSLLLRADSPMRAGEKASLTQAVAGRAKPENIAVSLNLLGL</sequence>
<evidence type="ECO:0008006" key="3">
    <source>
        <dbReference type="Google" id="ProtNLM"/>
    </source>
</evidence>
<dbReference type="EMBL" id="JAUSRD010000017">
    <property type="protein sequence ID" value="MDP9896392.1"/>
    <property type="molecule type" value="Genomic_DNA"/>
</dbReference>
<protein>
    <recommendedName>
        <fullName evidence="3">DUF4304 domain-containing protein</fullName>
    </recommendedName>
</protein>
<comment type="caution">
    <text evidence="1">The sequence shown here is derived from an EMBL/GenBank/DDBJ whole genome shotgun (WGS) entry which is preliminary data.</text>
</comment>
<dbReference type="RefSeq" id="WP_307686723.1">
    <property type="nucleotide sequence ID" value="NZ_JAUSRD010000017.1"/>
</dbReference>
<dbReference type="Proteomes" id="UP001242045">
    <property type="component" value="Unassembled WGS sequence"/>
</dbReference>
<reference evidence="1" key="1">
    <citation type="submission" date="2023-07" db="EMBL/GenBank/DDBJ databases">
        <title>Sorghum-associated microbial communities from plants grown in Nebraska, USA.</title>
        <authorList>
            <person name="Schachtman D."/>
        </authorList>
    </citation>
    <scope>NUCLEOTIDE SEQUENCE</scope>
    <source>
        <strain evidence="1">DS3754</strain>
    </source>
</reference>
<accession>A0AAW8D1R4</accession>
<gene>
    <name evidence="1" type="ORF">J2W31_005527</name>
</gene>
<name>A0AAW8D1R4_9BURK</name>